<dbReference type="SUPFAM" id="SSF58104">
    <property type="entry name" value="Methyl-accepting chemotaxis protein (MCP) signaling domain"/>
    <property type="match status" value="1"/>
</dbReference>
<dbReference type="PANTHER" id="PTHR32089">
    <property type="entry name" value="METHYL-ACCEPTING CHEMOTAXIS PROTEIN MCPB"/>
    <property type="match status" value="1"/>
</dbReference>
<dbReference type="InterPro" id="IPR004089">
    <property type="entry name" value="MCPsignal_dom"/>
</dbReference>
<dbReference type="Gene3D" id="6.10.340.10">
    <property type="match status" value="1"/>
</dbReference>
<feature type="coiled-coil region" evidence="4">
    <location>
        <begin position="109"/>
        <end position="136"/>
    </location>
</feature>
<dbReference type="PANTHER" id="PTHR32089:SF112">
    <property type="entry name" value="LYSOZYME-LIKE PROTEIN-RELATED"/>
    <property type="match status" value="1"/>
</dbReference>
<sequence>MILGRWSIRATLGAILGSMGLLLLLLSSLSVSDAWRDASAARNIARMVTIGSHLFQTVLNVRIERGSTFAGLGGEGPADANILGRVAQFRQAAEGAATQALALMDEAGLAQMAARLRAAKAEMDGLRQQADAQMRLPRAARSAELVASAPRISQSYMDVVLELDTAVLNSIRRQSAPVDHLMGLRNAAWTVRLSGGLMALRVEQAAVRGGPLDAATATLNIEDRGRALQGWSLLAAALALPDLAPPVAQAIRTAQDAFPDAFFRHLQEVSAPMLAGQPATMPLAEMQRLNTGMLNRAVEVALAAMAEGVRVAEAEATARMERLVLGGVVLALSLLLTLGGLLIMTRGVTTPLTAMATAMRRLADHDMAVAIPGLGRRDEIGGMAAAMGIFRENMETADRLRAEQEAARAQRERRAEALARQVDGFRDRIGETVGVLSAAATELEATARSMTSTAGETDRQAGAVADAAQDASGGVQTVAAAAEQLTASIGEINRQVGEATSITNEAVQSAQRTDATVRALAEAAQRIGDVVQLISNIAGQTNLLALNATIEAARAGEAGKGFAVVASEVKNLAAQTARATDEIGGQIAQIQAATQQAVGAIQSIAVTIGSVSSITANIAAAVEEQSTATVEIARTVQRTAQATSTVTQSIAAVSQGANETGAAAQEVLTAASDLSRQSERLKLEVDQFVSEVKTA</sequence>
<evidence type="ECO:0000256" key="5">
    <source>
        <dbReference type="SAM" id="Phobius"/>
    </source>
</evidence>
<comment type="caution">
    <text evidence="8">The sequence shown here is derived from an EMBL/GenBank/DDBJ whole genome shotgun (WGS) entry which is preliminary data.</text>
</comment>
<proteinExistence type="inferred from homology"/>
<feature type="transmembrane region" description="Helical" evidence="5">
    <location>
        <begin position="323"/>
        <end position="345"/>
    </location>
</feature>
<dbReference type="Proteomes" id="UP000005324">
    <property type="component" value="Unassembled WGS sequence"/>
</dbReference>
<keyword evidence="4" id="KW-0175">Coiled coil</keyword>
<gene>
    <name evidence="8" type="ORF">HMPREF0731_0397</name>
</gene>
<reference evidence="8 9" key="1">
    <citation type="submission" date="2010-04" db="EMBL/GenBank/DDBJ databases">
        <authorList>
            <person name="Qin X."/>
            <person name="Bachman B."/>
            <person name="Battles P."/>
            <person name="Bell A."/>
            <person name="Bess C."/>
            <person name="Bickham C."/>
            <person name="Chaboub L."/>
            <person name="Chen D."/>
            <person name="Coyle M."/>
            <person name="Deiros D.R."/>
            <person name="Dinh H."/>
            <person name="Forbes L."/>
            <person name="Fowler G."/>
            <person name="Francisco L."/>
            <person name="Fu Q."/>
            <person name="Gubbala S."/>
            <person name="Hale W."/>
            <person name="Han Y."/>
            <person name="Hemphill L."/>
            <person name="Highlander S.K."/>
            <person name="Hirani K."/>
            <person name="Hogues M."/>
            <person name="Jackson L."/>
            <person name="Jakkamsetti A."/>
            <person name="Javaid M."/>
            <person name="Jiang H."/>
            <person name="Korchina V."/>
            <person name="Kovar C."/>
            <person name="Lara F."/>
            <person name="Lee S."/>
            <person name="Mata R."/>
            <person name="Mathew T."/>
            <person name="Moen C."/>
            <person name="Morales K."/>
            <person name="Munidasa M."/>
            <person name="Nazareth L."/>
            <person name="Ngo R."/>
            <person name="Nguyen L."/>
            <person name="Okwuonu G."/>
            <person name="Ongeri F."/>
            <person name="Patil S."/>
            <person name="Petrosino J."/>
            <person name="Pham C."/>
            <person name="Pham P."/>
            <person name="Pu L.-L."/>
            <person name="Puazo M."/>
            <person name="Raj R."/>
            <person name="Reid J."/>
            <person name="Rouhana J."/>
            <person name="Saada N."/>
            <person name="Shang Y."/>
            <person name="Simmons D."/>
            <person name="Thornton R."/>
            <person name="Warren J."/>
            <person name="Weissenberger G."/>
            <person name="Zhang J."/>
            <person name="Zhang L."/>
            <person name="Zhou C."/>
            <person name="Zhu D."/>
            <person name="Muzny D."/>
            <person name="Worley K."/>
            <person name="Gibbs R."/>
        </authorList>
    </citation>
    <scope>NUCLEOTIDE SEQUENCE [LARGE SCALE GENOMIC DNA]</scope>
    <source>
        <strain evidence="8 9">ATCC 49957</strain>
    </source>
</reference>
<dbReference type="OrthoDB" id="7295762at2"/>
<evidence type="ECO:0000256" key="3">
    <source>
        <dbReference type="PROSITE-ProRule" id="PRU00284"/>
    </source>
</evidence>
<accession>D5RH38</accession>
<evidence type="ECO:0000313" key="8">
    <source>
        <dbReference type="EMBL" id="EFH13379.1"/>
    </source>
</evidence>
<dbReference type="SMART" id="SM00304">
    <property type="entry name" value="HAMP"/>
    <property type="match status" value="1"/>
</dbReference>
<evidence type="ECO:0000259" key="7">
    <source>
        <dbReference type="PROSITE" id="PS50885"/>
    </source>
</evidence>
<comment type="similarity">
    <text evidence="2">Belongs to the methyl-accepting chemotaxis (MCP) protein family.</text>
</comment>
<dbReference type="Pfam" id="PF00672">
    <property type="entry name" value="HAMP"/>
    <property type="match status" value="1"/>
</dbReference>
<name>D5RH38_9PROT</name>
<dbReference type="SMART" id="SM00283">
    <property type="entry name" value="MA"/>
    <property type="match status" value="1"/>
</dbReference>
<protein>
    <submittedName>
        <fullName evidence="8">Methyl-accepting chemotaxis protein signaling domain protein</fullName>
    </submittedName>
</protein>
<keyword evidence="5" id="KW-0472">Membrane</keyword>
<dbReference type="Pfam" id="PF00015">
    <property type="entry name" value="MCPsignal"/>
    <property type="match status" value="1"/>
</dbReference>
<feature type="domain" description="Methyl-accepting transducer" evidence="6">
    <location>
        <begin position="439"/>
        <end position="675"/>
    </location>
</feature>
<dbReference type="Gene3D" id="1.10.287.950">
    <property type="entry name" value="Methyl-accepting chemotaxis protein"/>
    <property type="match status" value="1"/>
</dbReference>
<dbReference type="AlphaFoldDB" id="D5RH38"/>
<keyword evidence="5" id="KW-1133">Transmembrane helix</keyword>
<keyword evidence="9" id="KW-1185">Reference proteome</keyword>
<evidence type="ECO:0000256" key="4">
    <source>
        <dbReference type="SAM" id="Coils"/>
    </source>
</evidence>
<dbReference type="GO" id="GO:0016020">
    <property type="term" value="C:membrane"/>
    <property type="evidence" value="ECO:0007669"/>
    <property type="project" value="InterPro"/>
</dbReference>
<dbReference type="EMBL" id="ADVL01000077">
    <property type="protein sequence ID" value="EFH13379.1"/>
    <property type="molecule type" value="Genomic_DNA"/>
</dbReference>
<feature type="domain" description="HAMP" evidence="7">
    <location>
        <begin position="346"/>
        <end position="399"/>
    </location>
</feature>
<dbReference type="InterPro" id="IPR003660">
    <property type="entry name" value="HAMP_dom"/>
</dbReference>
<keyword evidence="5" id="KW-0812">Transmembrane</keyword>
<dbReference type="PROSITE" id="PS50885">
    <property type="entry name" value="HAMP"/>
    <property type="match status" value="1"/>
</dbReference>
<evidence type="ECO:0000259" key="6">
    <source>
        <dbReference type="PROSITE" id="PS50111"/>
    </source>
</evidence>
<dbReference type="PROSITE" id="PS50111">
    <property type="entry name" value="CHEMOTAXIS_TRANSDUC_2"/>
    <property type="match status" value="1"/>
</dbReference>
<dbReference type="RefSeq" id="WP_007003457.1">
    <property type="nucleotide sequence ID" value="NZ_GG770778.1"/>
</dbReference>
<keyword evidence="1 3" id="KW-0807">Transducer</keyword>
<dbReference type="HOGENOM" id="CLU_000445_107_27_5"/>
<evidence type="ECO:0000313" key="9">
    <source>
        <dbReference type="Proteomes" id="UP000005324"/>
    </source>
</evidence>
<evidence type="ECO:0000256" key="2">
    <source>
        <dbReference type="ARBA" id="ARBA00029447"/>
    </source>
</evidence>
<dbReference type="CDD" id="cd06225">
    <property type="entry name" value="HAMP"/>
    <property type="match status" value="1"/>
</dbReference>
<organism evidence="8 9">
    <name type="scientific">Pseudoroseomonas cervicalis ATCC 49957</name>
    <dbReference type="NCBI Taxonomy" id="525371"/>
    <lineage>
        <taxon>Bacteria</taxon>
        <taxon>Pseudomonadati</taxon>
        <taxon>Pseudomonadota</taxon>
        <taxon>Alphaproteobacteria</taxon>
        <taxon>Acetobacterales</taxon>
        <taxon>Roseomonadaceae</taxon>
        <taxon>Roseomonas</taxon>
    </lineage>
</organism>
<dbReference type="GO" id="GO:0007165">
    <property type="term" value="P:signal transduction"/>
    <property type="evidence" value="ECO:0007669"/>
    <property type="project" value="UniProtKB-KW"/>
</dbReference>
<evidence type="ECO:0000256" key="1">
    <source>
        <dbReference type="ARBA" id="ARBA00023224"/>
    </source>
</evidence>